<dbReference type="EMBL" id="JAYMYR010000004">
    <property type="protein sequence ID" value="KAK7366971.1"/>
    <property type="molecule type" value="Genomic_DNA"/>
</dbReference>
<dbReference type="Proteomes" id="UP001374584">
    <property type="component" value="Unassembled WGS sequence"/>
</dbReference>
<comment type="caution">
    <text evidence="1">The sequence shown here is derived from an EMBL/GenBank/DDBJ whole genome shotgun (WGS) entry which is preliminary data.</text>
</comment>
<accession>A0AAN9N755</accession>
<protein>
    <submittedName>
        <fullName evidence="1">Uncharacterized protein</fullName>
    </submittedName>
</protein>
<evidence type="ECO:0000313" key="1">
    <source>
        <dbReference type="EMBL" id="KAK7366971.1"/>
    </source>
</evidence>
<sequence>MVNSNSNCISIGIVRVRIPQQIAEKLAKTTVVITEGAREQPSKALSYSTQSTLVVTKSSEWQLIHLVILLGRCPVLAMREREKGQRLSRLMERG</sequence>
<keyword evidence="2" id="KW-1185">Reference proteome</keyword>
<name>A0AAN9N755_PHACN</name>
<evidence type="ECO:0000313" key="2">
    <source>
        <dbReference type="Proteomes" id="UP001374584"/>
    </source>
</evidence>
<reference evidence="1 2" key="1">
    <citation type="submission" date="2024-01" db="EMBL/GenBank/DDBJ databases">
        <title>The genomes of 5 underutilized Papilionoideae crops provide insights into root nodulation and disease resistanc.</title>
        <authorList>
            <person name="Jiang F."/>
        </authorList>
    </citation>
    <scope>NUCLEOTIDE SEQUENCE [LARGE SCALE GENOMIC DNA]</scope>
    <source>
        <strain evidence="1">JINMINGXINNONG_FW02</strain>
        <tissue evidence="1">Leaves</tissue>
    </source>
</reference>
<organism evidence="1 2">
    <name type="scientific">Phaseolus coccineus</name>
    <name type="common">Scarlet runner bean</name>
    <name type="synonym">Phaseolus multiflorus</name>
    <dbReference type="NCBI Taxonomy" id="3886"/>
    <lineage>
        <taxon>Eukaryota</taxon>
        <taxon>Viridiplantae</taxon>
        <taxon>Streptophyta</taxon>
        <taxon>Embryophyta</taxon>
        <taxon>Tracheophyta</taxon>
        <taxon>Spermatophyta</taxon>
        <taxon>Magnoliopsida</taxon>
        <taxon>eudicotyledons</taxon>
        <taxon>Gunneridae</taxon>
        <taxon>Pentapetalae</taxon>
        <taxon>rosids</taxon>
        <taxon>fabids</taxon>
        <taxon>Fabales</taxon>
        <taxon>Fabaceae</taxon>
        <taxon>Papilionoideae</taxon>
        <taxon>50 kb inversion clade</taxon>
        <taxon>NPAAA clade</taxon>
        <taxon>indigoferoid/millettioid clade</taxon>
        <taxon>Phaseoleae</taxon>
        <taxon>Phaseolus</taxon>
    </lineage>
</organism>
<gene>
    <name evidence="1" type="ORF">VNO80_08975</name>
</gene>
<dbReference type="AlphaFoldDB" id="A0AAN9N755"/>
<proteinExistence type="predicted"/>